<organism evidence="3 4">
    <name type="scientific">Ancylostoma ceylanicum</name>
    <dbReference type="NCBI Taxonomy" id="53326"/>
    <lineage>
        <taxon>Eukaryota</taxon>
        <taxon>Metazoa</taxon>
        <taxon>Ecdysozoa</taxon>
        <taxon>Nematoda</taxon>
        <taxon>Chromadorea</taxon>
        <taxon>Rhabditida</taxon>
        <taxon>Rhabditina</taxon>
        <taxon>Rhabditomorpha</taxon>
        <taxon>Strongyloidea</taxon>
        <taxon>Ancylostomatidae</taxon>
        <taxon>Ancylostomatinae</taxon>
        <taxon>Ancylostoma</taxon>
    </lineage>
</organism>
<dbReference type="InterPro" id="IPR008139">
    <property type="entry name" value="SaposinB_dom"/>
</dbReference>
<keyword evidence="1" id="KW-1015">Disulfide bond</keyword>
<dbReference type="InterPro" id="IPR011001">
    <property type="entry name" value="Saposin-like"/>
</dbReference>
<evidence type="ECO:0000313" key="4">
    <source>
        <dbReference type="Proteomes" id="UP000054495"/>
    </source>
</evidence>
<keyword evidence="4" id="KW-1185">Reference proteome</keyword>
<dbReference type="Gene3D" id="1.10.225.10">
    <property type="entry name" value="Saposin-like"/>
    <property type="match status" value="1"/>
</dbReference>
<dbReference type="PROSITE" id="PS50015">
    <property type="entry name" value="SAP_B"/>
    <property type="match status" value="1"/>
</dbReference>
<accession>A0A0D6LBE3</accession>
<dbReference type="AlphaFoldDB" id="A0A0D6LBE3"/>
<dbReference type="Proteomes" id="UP000054495">
    <property type="component" value="Unassembled WGS sequence"/>
</dbReference>
<dbReference type="SUPFAM" id="SSF47862">
    <property type="entry name" value="Saposin"/>
    <property type="match status" value="1"/>
</dbReference>
<gene>
    <name evidence="3" type="ORF">ANCCEY_11541</name>
</gene>
<evidence type="ECO:0000259" key="2">
    <source>
        <dbReference type="PROSITE" id="PS50015"/>
    </source>
</evidence>
<evidence type="ECO:0000256" key="1">
    <source>
        <dbReference type="ARBA" id="ARBA00023157"/>
    </source>
</evidence>
<sequence>MTMKVTLNPTSLKIREPPCLDHNKRRTLNLMGTTPVVVNVRACPSLSRPHVTCSRSDHQYSFTSYSRMLWSLASLILLTLSAVPTSTLTPQETCELCQVALRTVYGHFGANVPSKRKLVHQLKHECKRHFNYRRRCLLLMKVNYDMIFREMTDGSFRPMEVCLIMKECKPLDSPLSPEIIDPGQPEAFALVSKSDDNYDSSDD</sequence>
<dbReference type="EMBL" id="KE125304">
    <property type="protein sequence ID" value="EPB69370.1"/>
    <property type="molecule type" value="Genomic_DNA"/>
</dbReference>
<proteinExistence type="predicted"/>
<name>A0A0D6LBE3_9BILA</name>
<feature type="domain" description="Saposin B-type" evidence="2">
    <location>
        <begin position="90"/>
        <end position="172"/>
    </location>
</feature>
<reference evidence="3 4" key="1">
    <citation type="submission" date="2013-05" db="EMBL/GenBank/DDBJ databases">
        <title>Draft genome of the parasitic nematode Anyclostoma ceylanicum.</title>
        <authorList>
            <person name="Mitreva M."/>
        </authorList>
    </citation>
    <scope>NUCLEOTIDE SEQUENCE [LARGE SCALE GENOMIC DNA]</scope>
</reference>
<protein>
    <recommendedName>
        <fullName evidence="2">Saposin B-type domain-containing protein</fullName>
    </recommendedName>
</protein>
<evidence type="ECO:0000313" key="3">
    <source>
        <dbReference type="EMBL" id="EPB69370.1"/>
    </source>
</evidence>